<dbReference type="AlphaFoldDB" id="A0A5S4G864"/>
<dbReference type="Pfam" id="PF00144">
    <property type="entry name" value="Beta-lactamase"/>
    <property type="match status" value="1"/>
</dbReference>
<dbReference type="PANTHER" id="PTHR46825">
    <property type="entry name" value="D-ALANYL-D-ALANINE-CARBOXYPEPTIDASE/ENDOPEPTIDASE AMPH"/>
    <property type="match status" value="1"/>
</dbReference>
<dbReference type="Proteomes" id="UP000306628">
    <property type="component" value="Unassembled WGS sequence"/>
</dbReference>
<dbReference type="InterPro" id="IPR012338">
    <property type="entry name" value="Beta-lactam/transpept-like"/>
</dbReference>
<dbReference type="InterPro" id="IPR001466">
    <property type="entry name" value="Beta-lactam-related"/>
</dbReference>
<dbReference type="PANTHER" id="PTHR46825:SF7">
    <property type="entry name" value="D-ALANYL-D-ALANINE CARBOXYPEPTIDASE"/>
    <property type="match status" value="1"/>
</dbReference>
<comment type="caution">
    <text evidence="2">The sequence shown here is derived from an EMBL/GenBank/DDBJ whole genome shotgun (WGS) entry which is preliminary data.</text>
</comment>
<name>A0A5S4G864_9ACTN</name>
<dbReference type="EMBL" id="VCKX01000136">
    <property type="protein sequence ID" value="TMR28724.1"/>
    <property type="molecule type" value="Genomic_DNA"/>
</dbReference>
<dbReference type="Gene3D" id="3.40.710.10">
    <property type="entry name" value="DD-peptidase/beta-lactamase superfamily"/>
    <property type="match status" value="1"/>
</dbReference>
<protein>
    <submittedName>
        <fullName evidence="2">Beta-lactamase family protein</fullName>
    </submittedName>
</protein>
<dbReference type="RefSeq" id="WP_138694091.1">
    <property type="nucleotide sequence ID" value="NZ_JBHSAZ010000046.1"/>
</dbReference>
<evidence type="ECO:0000259" key="1">
    <source>
        <dbReference type="Pfam" id="PF00144"/>
    </source>
</evidence>
<evidence type="ECO:0000313" key="2">
    <source>
        <dbReference type="EMBL" id="TMR28724.1"/>
    </source>
</evidence>
<keyword evidence="3" id="KW-1185">Reference proteome</keyword>
<organism evidence="2 3">
    <name type="scientific">Nonomuraea zeae</name>
    <dbReference type="NCBI Taxonomy" id="1642303"/>
    <lineage>
        <taxon>Bacteria</taxon>
        <taxon>Bacillati</taxon>
        <taxon>Actinomycetota</taxon>
        <taxon>Actinomycetes</taxon>
        <taxon>Streptosporangiales</taxon>
        <taxon>Streptosporangiaceae</taxon>
        <taxon>Nonomuraea</taxon>
    </lineage>
</organism>
<dbReference type="InterPro" id="IPR050491">
    <property type="entry name" value="AmpC-like"/>
</dbReference>
<feature type="domain" description="Beta-lactamase-related" evidence="1">
    <location>
        <begin position="14"/>
        <end position="330"/>
    </location>
</feature>
<accession>A0A5S4G864</accession>
<reference evidence="2 3" key="1">
    <citation type="submission" date="2019-05" db="EMBL/GenBank/DDBJ databases">
        <title>Draft genome sequence of Nonomuraea zeae DSM 100528.</title>
        <authorList>
            <person name="Saricaoglu S."/>
            <person name="Isik K."/>
        </authorList>
    </citation>
    <scope>NUCLEOTIDE SEQUENCE [LARGE SCALE GENOMIC DNA]</scope>
    <source>
        <strain evidence="2 3">DSM 100528</strain>
    </source>
</reference>
<gene>
    <name evidence="2" type="ORF">ETD85_34935</name>
</gene>
<proteinExistence type="predicted"/>
<dbReference type="SUPFAM" id="SSF56601">
    <property type="entry name" value="beta-lactamase/transpeptidase-like"/>
    <property type="match status" value="1"/>
</dbReference>
<evidence type="ECO:0000313" key="3">
    <source>
        <dbReference type="Proteomes" id="UP000306628"/>
    </source>
</evidence>
<dbReference type="OrthoDB" id="3499702at2"/>
<sequence>MSESVHTVQDRPELQQAVEEFVDAGFAGMQLRVRDERGEWAGTAGVRKLGEDAKPQVNGRFRIGSSTKTFTATLVLQLVAEGKIELDSPADDHLPHFGLDRRITVRMLLQHTSGVYNHTGELDPDGTFVPGLPSVGQEWVDNRFHTYQPEELVRFALSKPARFEPGTGQGYSNTNYVLAQLLVEAVTGRSYAEEIQRLILGPLGLSDTVAPGAQADIPGPHAHGYYRYEDAGQWKVADVTRQNPSLLPGTGDLISTTQDLQTFISALMAGKLLPAPLLAEMRTPHGMLGYGLGLFVQDLGPDSGGVIFHHNGSTLGYGALMYSTPDGSKTLTASLTSGDADIDVMEVFPKALAKLVQEVFGGGSAD</sequence>